<dbReference type="Pfam" id="PF02686">
    <property type="entry name" value="GatC"/>
    <property type="match status" value="1"/>
</dbReference>
<dbReference type="GO" id="GO:0006450">
    <property type="term" value="P:regulation of translational fidelity"/>
    <property type="evidence" value="ECO:0007669"/>
    <property type="project" value="InterPro"/>
</dbReference>
<keyword evidence="2" id="KW-1185">Reference proteome</keyword>
<sequence length="173" mass="19721">MLRRLLSVNRLPARRAFSRRVYPGDKILIPTEPENSKVGDASSGHRQEFDKKTILQLESLSMCRFDDEQAVALLGEVVRKAERLQEVDVQDKKMMFTVWEQHDCPLMDDEPKDDLPLKKVMSNAARSQDDYFVSPPGNIALEDTGALDLDLINQWDKIGSRQAPLPKKVELKS</sequence>
<dbReference type="PANTHER" id="PTHR15004">
    <property type="entry name" value="GLUTAMYL-TRNA(GLN) AMIDOTRANSFERASE SUBUNIT C, MITOCHONDRIAL"/>
    <property type="match status" value="1"/>
</dbReference>
<evidence type="ECO:0000313" key="3">
    <source>
        <dbReference type="WBParaSite" id="NBR_0001991301-mRNA-1"/>
    </source>
</evidence>
<dbReference type="AlphaFoldDB" id="A0A0N4YRP1"/>
<proteinExistence type="predicted"/>
<dbReference type="EMBL" id="UYSL01024610">
    <property type="protein sequence ID" value="VDL83650.1"/>
    <property type="molecule type" value="Genomic_DNA"/>
</dbReference>
<protein>
    <submittedName>
        <fullName evidence="3">Glu-AdT subunit C</fullName>
    </submittedName>
</protein>
<reference evidence="3" key="1">
    <citation type="submission" date="2017-02" db="UniProtKB">
        <authorList>
            <consortium name="WormBaseParasite"/>
        </authorList>
    </citation>
    <scope>IDENTIFICATION</scope>
</reference>
<dbReference type="OMA" id="VTEGECA"/>
<dbReference type="PANTHER" id="PTHR15004:SF0">
    <property type="entry name" value="GLUTAMYL-TRNA(GLN) AMIDOTRANSFERASE SUBUNIT C, MITOCHONDRIAL"/>
    <property type="match status" value="1"/>
</dbReference>
<organism evidence="3">
    <name type="scientific">Nippostrongylus brasiliensis</name>
    <name type="common">Rat hookworm</name>
    <dbReference type="NCBI Taxonomy" id="27835"/>
    <lineage>
        <taxon>Eukaryota</taxon>
        <taxon>Metazoa</taxon>
        <taxon>Ecdysozoa</taxon>
        <taxon>Nematoda</taxon>
        <taxon>Chromadorea</taxon>
        <taxon>Rhabditida</taxon>
        <taxon>Rhabditina</taxon>
        <taxon>Rhabditomorpha</taxon>
        <taxon>Strongyloidea</taxon>
        <taxon>Heligmosomidae</taxon>
        <taxon>Nippostrongylus</taxon>
    </lineage>
</organism>
<accession>A0A0N4YRP1</accession>
<dbReference type="STRING" id="27835.A0A0N4YRP1"/>
<dbReference type="GO" id="GO:0030956">
    <property type="term" value="C:glutamyl-tRNA(Gln) amidotransferase complex"/>
    <property type="evidence" value="ECO:0007669"/>
    <property type="project" value="TreeGrafter"/>
</dbReference>
<dbReference type="SUPFAM" id="SSF141000">
    <property type="entry name" value="Glu-tRNAGln amidotransferase C subunit"/>
    <property type="match status" value="1"/>
</dbReference>
<gene>
    <name evidence="1" type="ORF">NBR_LOCUS19914</name>
</gene>
<dbReference type="InterPro" id="IPR036113">
    <property type="entry name" value="Asp/Glu-ADT_sf_sub_c"/>
</dbReference>
<dbReference type="GO" id="GO:0070681">
    <property type="term" value="P:glutaminyl-tRNAGln biosynthesis via transamidation"/>
    <property type="evidence" value="ECO:0007669"/>
    <property type="project" value="TreeGrafter"/>
</dbReference>
<dbReference type="GO" id="GO:0032543">
    <property type="term" value="P:mitochondrial translation"/>
    <property type="evidence" value="ECO:0007669"/>
    <property type="project" value="TreeGrafter"/>
</dbReference>
<name>A0A0N4YRP1_NIPBR</name>
<reference evidence="1 2" key="2">
    <citation type="submission" date="2018-11" db="EMBL/GenBank/DDBJ databases">
        <authorList>
            <consortium name="Pathogen Informatics"/>
        </authorList>
    </citation>
    <scope>NUCLEOTIDE SEQUENCE [LARGE SCALE GENOMIC DNA]</scope>
</reference>
<evidence type="ECO:0000313" key="1">
    <source>
        <dbReference type="EMBL" id="VDL83650.1"/>
    </source>
</evidence>
<dbReference type="Proteomes" id="UP000271162">
    <property type="component" value="Unassembled WGS sequence"/>
</dbReference>
<dbReference type="WBParaSite" id="NBR_0001991301-mRNA-1">
    <property type="protein sequence ID" value="NBR_0001991301-mRNA-1"/>
    <property type="gene ID" value="NBR_0001991301"/>
</dbReference>
<dbReference type="GO" id="GO:0005739">
    <property type="term" value="C:mitochondrion"/>
    <property type="evidence" value="ECO:0007669"/>
    <property type="project" value="TreeGrafter"/>
</dbReference>
<evidence type="ECO:0000313" key="2">
    <source>
        <dbReference type="Proteomes" id="UP000271162"/>
    </source>
</evidence>
<dbReference type="InterPro" id="IPR003837">
    <property type="entry name" value="GatC"/>
</dbReference>